<dbReference type="Gene3D" id="2.30.42.10">
    <property type="match status" value="1"/>
</dbReference>
<dbReference type="EMBL" id="JBHUPD010000003">
    <property type="protein sequence ID" value="MFD2874165.1"/>
    <property type="molecule type" value="Genomic_DNA"/>
</dbReference>
<organism evidence="1 2">
    <name type="scientific">Mucilaginibacter ximonensis</name>
    <dbReference type="NCBI Taxonomy" id="538021"/>
    <lineage>
        <taxon>Bacteria</taxon>
        <taxon>Pseudomonadati</taxon>
        <taxon>Bacteroidota</taxon>
        <taxon>Sphingobacteriia</taxon>
        <taxon>Sphingobacteriales</taxon>
        <taxon>Sphingobacteriaceae</taxon>
        <taxon>Mucilaginibacter</taxon>
    </lineage>
</organism>
<dbReference type="PANTHER" id="PTHR43019:SF23">
    <property type="entry name" value="PROTEASE DO-LIKE 5, CHLOROPLASTIC"/>
    <property type="match status" value="1"/>
</dbReference>
<dbReference type="PRINTS" id="PR00834">
    <property type="entry name" value="PROTEASES2C"/>
</dbReference>
<reference evidence="2" key="1">
    <citation type="journal article" date="2019" name="Int. J. Syst. Evol. Microbiol.">
        <title>The Global Catalogue of Microorganisms (GCM) 10K type strain sequencing project: providing services to taxonomists for standard genome sequencing and annotation.</title>
        <authorList>
            <consortium name="The Broad Institute Genomics Platform"/>
            <consortium name="The Broad Institute Genome Sequencing Center for Infectious Disease"/>
            <person name="Wu L."/>
            <person name="Ma J."/>
        </authorList>
    </citation>
    <scope>NUCLEOTIDE SEQUENCE [LARGE SCALE GENOMIC DNA]</scope>
    <source>
        <strain evidence="2">KCTC 22437</strain>
    </source>
</reference>
<dbReference type="SUPFAM" id="SSF50156">
    <property type="entry name" value="PDZ domain-like"/>
    <property type="match status" value="1"/>
</dbReference>
<sequence length="512" mass="55783">MRNRFYIILLCLLFPVLVAGQDLYSTISKVRPACVRMWGFDTVQQQRTSAQFSGVVVKGKYVLTAAHVTIPGNTYKVFFTDGREAIAKALGKIELADDKTRPDVAMMMIVKGTDWPSAEMSESKLNDNEPCLSIAYPESLNQTQPTVRLGKVTEPLNSRGFIRSTALMEPGDSGGPLFNIRGELIGLHSAIEIPEAANYDVPVDLYQKYWLALQDPVVYHNWPEKSTFIAGKTRLSTFSWPKAGNYTGAYVKMTSFYKGQAQNVLGTVVSSLVVSKSSLVGDSVIIMGKLATVIARDKTNDLVLLRPVQKLKGISINPVTPQVGDFLFAPVEDSVVAGIISGGQLDLAKVSGGGFLGATPAHGSSPARVYFVRPGSPAAQHDIRVGDILDGYADAAAFNAMIANLWPGDTVSVQLKRGAEILKKTIVLTYPPQIVYDHPADHFAGGKSLRRDGFKEVYTSDLVLKPEQCGGPVFDAKNHFCGIVIARFSRANSIILTAETIRKFIETNYLKK</sequence>
<accession>A0ABW5YFT7</accession>
<dbReference type="Gene3D" id="2.40.10.120">
    <property type="match status" value="1"/>
</dbReference>
<comment type="caution">
    <text evidence="1">The sequence shown here is derived from an EMBL/GenBank/DDBJ whole genome shotgun (WGS) entry which is preliminary data.</text>
</comment>
<dbReference type="RefSeq" id="WP_377188293.1">
    <property type="nucleotide sequence ID" value="NZ_JBHUPD010000003.1"/>
</dbReference>
<dbReference type="InterPro" id="IPR009003">
    <property type="entry name" value="Peptidase_S1_PA"/>
</dbReference>
<proteinExistence type="predicted"/>
<dbReference type="InterPro" id="IPR001940">
    <property type="entry name" value="Peptidase_S1C"/>
</dbReference>
<dbReference type="Pfam" id="PF13365">
    <property type="entry name" value="Trypsin_2"/>
    <property type="match status" value="1"/>
</dbReference>
<gene>
    <name evidence="1" type="ORF">ACFS5N_16905</name>
</gene>
<evidence type="ECO:0000313" key="1">
    <source>
        <dbReference type="EMBL" id="MFD2874165.1"/>
    </source>
</evidence>
<dbReference type="SUPFAM" id="SSF50494">
    <property type="entry name" value="Trypsin-like serine proteases"/>
    <property type="match status" value="2"/>
</dbReference>
<name>A0ABW5YFT7_9SPHI</name>
<dbReference type="PANTHER" id="PTHR43019">
    <property type="entry name" value="SERINE ENDOPROTEASE DEGS"/>
    <property type="match status" value="1"/>
</dbReference>
<protein>
    <submittedName>
        <fullName evidence="1">Trypsin-like peptidase domain-containing protein</fullName>
    </submittedName>
</protein>
<dbReference type="InterPro" id="IPR036034">
    <property type="entry name" value="PDZ_sf"/>
</dbReference>
<evidence type="ECO:0000313" key="2">
    <source>
        <dbReference type="Proteomes" id="UP001597557"/>
    </source>
</evidence>
<dbReference type="Proteomes" id="UP001597557">
    <property type="component" value="Unassembled WGS sequence"/>
</dbReference>
<keyword evidence="2" id="KW-1185">Reference proteome</keyword>